<dbReference type="AlphaFoldDB" id="A0AAU8RA73"/>
<feature type="transmembrane region" description="Helical" evidence="1">
    <location>
        <begin position="37"/>
        <end position="58"/>
    </location>
</feature>
<keyword evidence="1" id="KW-0472">Membrane</keyword>
<feature type="transmembrane region" description="Helical" evidence="1">
    <location>
        <begin position="65"/>
        <end position="85"/>
    </location>
</feature>
<organism evidence="2 3">
    <name type="scientific">Cellulophaga baltica 18</name>
    <dbReference type="NCBI Taxonomy" id="1348584"/>
    <lineage>
        <taxon>Bacteria</taxon>
        <taxon>Pseudomonadati</taxon>
        <taxon>Bacteroidota</taxon>
        <taxon>Flavobacteriia</taxon>
        <taxon>Flavobacteriales</taxon>
        <taxon>Flavobacteriaceae</taxon>
        <taxon>Cellulophaga</taxon>
    </lineage>
</organism>
<protein>
    <submittedName>
        <fullName evidence="2">Uncharacterized protein</fullName>
    </submittedName>
</protein>
<dbReference type="EMBL" id="CP009976">
    <property type="protein sequence ID" value="AIZ40842.1"/>
    <property type="molecule type" value="Genomic_DNA"/>
</dbReference>
<feature type="transmembrane region" description="Helical" evidence="1">
    <location>
        <begin position="7"/>
        <end position="25"/>
    </location>
</feature>
<proteinExistence type="predicted"/>
<keyword evidence="1" id="KW-1133">Transmembrane helix</keyword>
<evidence type="ECO:0000256" key="1">
    <source>
        <dbReference type="SAM" id="Phobius"/>
    </source>
</evidence>
<dbReference type="Proteomes" id="UP000030786">
    <property type="component" value="Chromosome"/>
</dbReference>
<name>A0AAU8RA73_9FLAO</name>
<dbReference type="GeneID" id="78059938"/>
<feature type="transmembrane region" description="Helical" evidence="1">
    <location>
        <begin position="97"/>
        <end position="117"/>
    </location>
</feature>
<dbReference type="RefSeq" id="WP_024482534.1">
    <property type="nucleotide sequence ID" value="NZ_CP009976.1"/>
</dbReference>
<evidence type="ECO:0000313" key="2">
    <source>
        <dbReference type="EMBL" id="AIZ40842.1"/>
    </source>
</evidence>
<gene>
    <name evidence="2" type="ORF">M666_04220</name>
</gene>
<accession>A0AAU8RA73</accession>
<keyword evidence="1" id="KW-0812">Transmembrane</keyword>
<dbReference type="KEGG" id="cbat:M666_04220"/>
<sequence>MKISSYSLILFLLIIGTIGVGGLVIEEMQTGSGCPKIGMLPACYIILFCFLVPLVAHLKKKWNMLYFLFTGLAFLIAIMASVMQYLGPSECPKTDGGIPMCYLSLVIFSLLITLKIVQIKK</sequence>
<reference evidence="2 3" key="1">
    <citation type="journal article" date="2014" name="Environ. Microbiol.">
        <title>Contrasting genomic patterns and infection strategies of two co-existing Bacteroidetes podovirus genera.</title>
        <authorList>
            <person name="Holmfeldt K."/>
            <person name="Howard-Varona C."/>
            <person name="Solonenko N."/>
            <person name="Sullivan M.B."/>
        </authorList>
    </citation>
    <scope>NUCLEOTIDE SEQUENCE [LARGE SCALE GENOMIC DNA]</scope>
    <source>
        <strain evidence="2 3">18</strain>
    </source>
</reference>
<evidence type="ECO:0000313" key="3">
    <source>
        <dbReference type="Proteomes" id="UP000030786"/>
    </source>
</evidence>